<proteinExistence type="predicted"/>
<dbReference type="EMBL" id="DXBV01000016">
    <property type="protein sequence ID" value="HIZ29883.1"/>
    <property type="molecule type" value="Genomic_DNA"/>
</dbReference>
<organism evidence="2 3">
    <name type="scientific">Candidatus Allofournierella merdipullorum</name>
    <dbReference type="NCBI Taxonomy" id="2838595"/>
    <lineage>
        <taxon>Bacteria</taxon>
        <taxon>Bacillati</taxon>
        <taxon>Bacillota</taxon>
        <taxon>Clostridia</taxon>
        <taxon>Eubacteriales</taxon>
        <taxon>Oscillospiraceae</taxon>
        <taxon>Allofournierella</taxon>
    </lineage>
</organism>
<name>A0A9D2E300_9FIRM</name>
<feature type="region of interest" description="Disordered" evidence="1">
    <location>
        <begin position="225"/>
        <end position="245"/>
    </location>
</feature>
<evidence type="ECO:0000313" key="2">
    <source>
        <dbReference type="EMBL" id="HIZ29883.1"/>
    </source>
</evidence>
<dbReference type="CDD" id="cd22818">
    <property type="entry name" value="AcrIIA11"/>
    <property type="match status" value="1"/>
</dbReference>
<protein>
    <submittedName>
        <fullName evidence="2">Uncharacterized protein</fullName>
    </submittedName>
</protein>
<comment type="caution">
    <text evidence="2">The sequence shown here is derived from an EMBL/GenBank/DDBJ whole genome shotgun (WGS) entry which is preliminary data.</text>
</comment>
<dbReference type="AlphaFoldDB" id="A0A9D2E300"/>
<evidence type="ECO:0000256" key="1">
    <source>
        <dbReference type="SAM" id="MobiDB-lite"/>
    </source>
</evidence>
<dbReference type="Proteomes" id="UP000824035">
    <property type="component" value="Unassembled WGS sequence"/>
</dbReference>
<reference evidence="2" key="2">
    <citation type="submission" date="2021-04" db="EMBL/GenBank/DDBJ databases">
        <authorList>
            <person name="Gilroy R."/>
        </authorList>
    </citation>
    <scope>NUCLEOTIDE SEQUENCE</scope>
    <source>
        <strain evidence="2">ChiGjej4B4-18154</strain>
    </source>
</reference>
<reference evidence="2" key="1">
    <citation type="journal article" date="2021" name="PeerJ">
        <title>Extensive microbial diversity within the chicken gut microbiome revealed by metagenomics and culture.</title>
        <authorList>
            <person name="Gilroy R."/>
            <person name="Ravi A."/>
            <person name="Getino M."/>
            <person name="Pursley I."/>
            <person name="Horton D.L."/>
            <person name="Alikhan N.F."/>
            <person name="Baker D."/>
            <person name="Gharbi K."/>
            <person name="Hall N."/>
            <person name="Watson M."/>
            <person name="Adriaenssens E.M."/>
            <person name="Foster-Nyarko E."/>
            <person name="Jarju S."/>
            <person name="Secka A."/>
            <person name="Antonio M."/>
            <person name="Oren A."/>
            <person name="Chaudhuri R.R."/>
            <person name="La Ragione R."/>
            <person name="Hildebrand F."/>
            <person name="Pallen M.J."/>
        </authorList>
    </citation>
    <scope>NUCLEOTIDE SEQUENCE</scope>
    <source>
        <strain evidence="2">ChiGjej4B4-18154</strain>
    </source>
</reference>
<accession>A0A9D2E300</accession>
<evidence type="ECO:0000313" key="3">
    <source>
        <dbReference type="Proteomes" id="UP000824035"/>
    </source>
</evidence>
<sequence length="245" mass="28203">MNEMSVREWQARFRAGDFSSRDRAVQCEAGWYDWFCRDDALAGRLKKLSSVVLGIKSPFILDNYYVWFKNNCPVNGPLYDDARFEPLVGERDGKYFVVSLDSPHEPARWSLYTERYGYDAPEFCSGNVREMTRYIDAIAPELAKGYLPGFVQEKEAVARYVLQHEGKAAYCIRREGEHLFAYQSSVDWKYRAVAASASIDEAPKEYPAVQAEQYEGIYVFPSEAPAQGKEQDAIQQAWHRKGQER</sequence>
<gene>
    <name evidence="2" type="ORF">H9813_01425</name>
</gene>